<sequence length="350" mass="36605">MSNLDATPVSAPGHLMAAEIAEQPQVWRRLLTEGLDPIRAAADRITRAAPRFAQLVARGTSDHAALYAKYLIEIRHGLPAGLVSPSTVTVYGAQPDLRDVLYIAVSQSGGSPDLVRSVEVARAQGALTVAVTNNAESDLAAAAEIHIDVLAGSERSVAATKSYTAELLALRLLLSGADEGGTEALPELGEAVLASGEQVREVAQRYRFAQRLITTARGYSYPTAREAALKLMETSYLSAQAFSGADLLHGPLATVDPQVPVLAIVPDGVGGQAMLPVLERLAERHADVFGVGAPAALAGLAGGIALPTVPDELSPLLEILPLQQLALHLALARGGDPDQPRGLRKVTETL</sequence>
<dbReference type="PANTHER" id="PTHR10937:SF8">
    <property type="entry name" value="AMINOTRANSFERASE-RELATED"/>
    <property type="match status" value="1"/>
</dbReference>
<dbReference type="OrthoDB" id="9761808at2"/>
<dbReference type="InterPro" id="IPR001347">
    <property type="entry name" value="SIS_dom"/>
</dbReference>
<dbReference type="Proteomes" id="UP000192448">
    <property type="component" value="Unassembled WGS sequence"/>
</dbReference>
<dbReference type="PANTHER" id="PTHR10937">
    <property type="entry name" value="GLUCOSAMINE--FRUCTOSE-6-PHOSPHATE AMINOTRANSFERASE, ISOMERIZING"/>
    <property type="match status" value="1"/>
</dbReference>
<organism evidence="3 4">
    <name type="scientific">Mycobacterium aquaticum</name>
    <dbReference type="NCBI Taxonomy" id="1927124"/>
    <lineage>
        <taxon>Bacteria</taxon>
        <taxon>Bacillati</taxon>
        <taxon>Actinomycetota</taxon>
        <taxon>Actinomycetes</taxon>
        <taxon>Mycobacteriales</taxon>
        <taxon>Mycobacteriaceae</taxon>
        <taxon>Mycobacterium</taxon>
    </lineage>
</organism>
<name>A0A1X0ANW9_9MYCO</name>
<dbReference type="PROSITE" id="PS51464">
    <property type="entry name" value="SIS"/>
    <property type="match status" value="2"/>
</dbReference>
<protein>
    <submittedName>
        <fullName evidence="3">Glucosamine-6-phosphate deaminase</fullName>
    </submittedName>
</protein>
<dbReference type="InterPro" id="IPR035466">
    <property type="entry name" value="GlmS/AgaS_SIS"/>
</dbReference>
<dbReference type="AlphaFoldDB" id="A0A1X0ANW9"/>
<dbReference type="CDD" id="cd05008">
    <property type="entry name" value="SIS_GlmS_GlmD_1"/>
    <property type="match status" value="1"/>
</dbReference>
<proteinExistence type="predicted"/>
<evidence type="ECO:0000313" key="3">
    <source>
        <dbReference type="EMBL" id="ORA31777.1"/>
    </source>
</evidence>
<dbReference type="Gene3D" id="3.40.50.10490">
    <property type="entry name" value="Glucose-6-phosphate isomerase like protein, domain 1"/>
    <property type="match status" value="2"/>
</dbReference>
<evidence type="ECO:0000259" key="2">
    <source>
        <dbReference type="PROSITE" id="PS51464"/>
    </source>
</evidence>
<dbReference type="GO" id="GO:1901135">
    <property type="term" value="P:carbohydrate derivative metabolic process"/>
    <property type="evidence" value="ECO:0007669"/>
    <property type="project" value="InterPro"/>
</dbReference>
<dbReference type="EMBL" id="MVHF01000029">
    <property type="protein sequence ID" value="ORA31777.1"/>
    <property type="molecule type" value="Genomic_DNA"/>
</dbReference>
<dbReference type="Pfam" id="PF01380">
    <property type="entry name" value="SIS"/>
    <property type="match status" value="2"/>
</dbReference>
<reference evidence="3 4" key="1">
    <citation type="submission" date="2017-02" db="EMBL/GenBank/DDBJ databases">
        <title>The new phylogeny of genus Mycobacterium.</title>
        <authorList>
            <person name="Tortoli E."/>
            <person name="Trovato A."/>
            <person name="Cirillo D.M."/>
        </authorList>
    </citation>
    <scope>NUCLEOTIDE SEQUENCE [LARGE SCALE GENOMIC DNA]</scope>
    <source>
        <strain evidence="3 4">RW6</strain>
    </source>
</reference>
<evidence type="ECO:0000256" key="1">
    <source>
        <dbReference type="ARBA" id="ARBA00022737"/>
    </source>
</evidence>
<accession>A0A1X0ANW9</accession>
<dbReference type="InterPro" id="IPR046348">
    <property type="entry name" value="SIS_dom_sf"/>
</dbReference>
<feature type="domain" description="SIS" evidence="2">
    <location>
        <begin position="41"/>
        <end position="183"/>
    </location>
</feature>
<keyword evidence="1" id="KW-0677">Repeat</keyword>
<feature type="domain" description="SIS" evidence="2">
    <location>
        <begin position="202"/>
        <end position="340"/>
    </location>
</feature>
<dbReference type="GO" id="GO:0097367">
    <property type="term" value="F:carbohydrate derivative binding"/>
    <property type="evidence" value="ECO:0007669"/>
    <property type="project" value="InterPro"/>
</dbReference>
<evidence type="ECO:0000313" key="4">
    <source>
        <dbReference type="Proteomes" id="UP000192448"/>
    </source>
</evidence>
<dbReference type="InterPro" id="IPR035490">
    <property type="entry name" value="GlmS/FrlB_SIS"/>
</dbReference>
<dbReference type="SUPFAM" id="SSF53697">
    <property type="entry name" value="SIS domain"/>
    <property type="match status" value="1"/>
</dbReference>
<dbReference type="CDD" id="cd05009">
    <property type="entry name" value="SIS_GlmS_GlmD_2"/>
    <property type="match status" value="1"/>
</dbReference>
<comment type="caution">
    <text evidence="3">The sequence shown here is derived from an EMBL/GenBank/DDBJ whole genome shotgun (WGS) entry which is preliminary data.</text>
</comment>
<dbReference type="STRING" id="1927124.BST13_24630"/>
<gene>
    <name evidence="3" type="ORF">BST13_24630</name>
</gene>
<keyword evidence="4" id="KW-1185">Reference proteome</keyword>